<evidence type="ECO:0000259" key="9">
    <source>
        <dbReference type="PROSITE" id="PS51192"/>
    </source>
</evidence>
<keyword evidence="4" id="KW-0347">Helicase</keyword>
<feature type="domain" description="Helicase ATP-binding" evidence="9">
    <location>
        <begin position="1"/>
        <end position="170"/>
    </location>
</feature>
<evidence type="ECO:0000259" key="10">
    <source>
        <dbReference type="PROSITE" id="PS51194"/>
    </source>
</evidence>
<reference evidence="12 13" key="1">
    <citation type="journal article" date="2018" name="Evol. Lett.">
        <title>Horizontal gene cluster transfer increased hallucinogenic mushroom diversity.</title>
        <authorList>
            <person name="Reynolds H.T."/>
            <person name="Vijayakumar V."/>
            <person name="Gluck-Thaler E."/>
            <person name="Korotkin H.B."/>
            <person name="Matheny P.B."/>
            <person name="Slot J.C."/>
        </authorList>
    </citation>
    <scope>NUCLEOTIDE SEQUENCE [LARGE SCALE GENOMIC DNA]</scope>
    <source>
        <strain evidence="12 13">2631</strain>
    </source>
</reference>
<dbReference type="SMART" id="SM00535">
    <property type="entry name" value="RIBOc"/>
    <property type="match status" value="1"/>
</dbReference>
<dbReference type="InterPro" id="IPR001650">
    <property type="entry name" value="Helicase_C-like"/>
</dbReference>
<dbReference type="Gene3D" id="1.20.1290.10">
    <property type="entry name" value="AhpD-like"/>
    <property type="match status" value="1"/>
</dbReference>
<evidence type="ECO:0000256" key="1">
    <source>
        <dbReference type="ARBA" id="ARBA00022737"/>
    </source>
</evidence>
<evidence type="ECO:0000256" key="2">
    <source>
        <dbReference type="ARBA" id="ARBA00022741"/>
    </source>
</evidence>
<dbReference type="SUPFAM" id="SSF52540">
    <property type="entry name" value="P-loop containing nucleoside triphosphate hydrolases"/>
    <property type="match status" value="1"/>
</dbReference>
<dbReference type="Gene3D" id="3.40.50.300">
    <property type="entry name" value="P-loop containing nucleotide triphosphate hydrolases"/>
    <property type="match status" value="2"/>
</dbReference>
<dbReference type="PANTHER" id="PTHR14950:SF37">
    <property type="entry name" value="ENDORIBONUCLEASE DICER"/>
    <property type="match status" value="1"/>
</dbReference>
<dbReference type="Pfam" id="PF03368">
    <property type="entry name" value="Dicer_dimer"/>
    <property type="match status" value="1"/>
</dbReference>
<dbReference type="GO" id="GO:0004386">
    <property type="term" value="F:helicase activity"/>
    <property type="evidence" value="ECO:0007669"/>
    <property type="project" value="UniProtKB-KW"/>
</dbReference>
<dbReference type="PROSITE" id="PS00517">
    <property type="entry name" value="RNASE_3_1"/>
    <property type="match status" value="1"/>
</dbReference>
<keyword evidence="2" id="KW-0547">Nucleotide-binding</keyword>
<dbReference type="GO" id="GO:0004525">
    <property type="term" value="F:ribonuclease III activity"/>
    <property type="evidence" value="ECO:0007669"/>
    <property type="project" value="InterPro"/>
</dbReference>
<evidence type="ECO:0000256" key="3">
    <source>
        <dbReference type="ARBA" id="ARBA00022801"/>
    </source>
</evidence>
<dbReference type="SUPFAM" id="SSF54768">
    <property type="entry name" value="dsRNA-binding domain-like"/>
    <property type="match status" value="1"/>
</dbReference>
<dbReference type="Pfam" id="PF00636">
    <property type="entry name" value="Ribonuclease_3"/>
    <property type="match status" value="1"/>
</dbReference>
<keyword evidence="13" id="KW-1185">Reference proteome</keyword>
<evidence type="ECO:0000256" key="5">
    <source>
        <dbReference type="ARBA" id="ARBA00022840"/>
    </source>
</evidence>
<name>A0A409WGJ3_PSICY</name>
<evidence type="ECO:0000259" key="11">
    <source>
        <dbReference type="PROSITE" id="PS51327"/>
    </source>
</evidence>
<keyword evidence="7" id="KW-1133">Transmembrane helix</keyword>
<evidence type="ECO:0000256" key="4">
    <source>
        <dbReference type="ARBA" id="ARBA00022806"/>
    </source>
</evidence>
<gene>
    <name evidence="12" type="ORF">CVT25_011393</name>
</gene>
<dbReference type="PROSITE" id="PS51194">
    <property type="entry name" value="HELICASE_CTER"/>
    <property type="match status" value="1"/>
</dbReference>
<keyword evidence="5" id="KW-0067">ATP-binding</keyword>
<keyword evidence="3" id="KW-0378">Hydrolase</keyword>
<evidence type="ECO:0008006" key="14">
    <source>
        <dbReference type="Google" id="ProtNLM"/>
    </source>
</evidence>
<dbReference type="SMART" id="SM00487">
    <property type="entry name" value="DEXDc"/>
    <property type="match status" value="1"/>
</dbReference>
<keyword evidence="7" id="KW-0812">Transmembrane</keyword>
<feature type="domain" description="Helicase C-terminal" evidence="10">
    <location>
        <begin position="342"/>
        <end position="505"/>
    </location>
</feature>
<evidence type="ECO:0000256" key="7">
    <source>
        <dbReference type="SAM" id="Phobius"/>
    </source>
</evidence>
<evidence type="ECO:0000313" key="13">
    <source>
        <dbReference type="Proteomes" id="UP000283269"/>
    </source>
</evidence>
<keyword evidence="6" id="KW-0694">RNA-binding</keyword>
<dbReference type="InterPro" id="IPR036389">
    <property type="entry name" value="RNase_III_sf"/>
</dbReference>
<dbReference type="CDD" id="cd00593">
    <property type="entry name" value="RIBOc"/>
    <property type="match status" value="2"/>
</dbReference>
<dbReference type="Proteomes" id="UP000283269">
    <property type="component" value="Unassembled WGS sequence"/>
</dbReference>
<organism evidence="12 13">
    <name type="scientific">Psilocybe cyanescens</name>
    <dbReference type="NCBI Taxonomy" id="93625"/>
    <lineage>
        <taxon>Eukaryota</taxon>
        <taxon>Fungi</taxon>
        <taxon>Dikarya</taxon>
        <taxon>Basidiomycota</taxon>
        <taxon>Agaricomycotina</taxon>
        <taxon>Agaricomycetes</taxon>
        <taxon>Agaricomycetidae</taxon>
        <taxon>Agaricales</taxon>
        <taxon>Agaricineae</taxon>
        <taxon>Strophariaceae</taxon>
        <taxon>Psilocybe</taxon>
    </lineage>
</organism>
<dbReference type="InterPro" id="IPR011545">
    <property type="entry name" value="DEAD/DEAH_box_helicase_dom"/>
</dbReference>
<dbReference type="SUPFAM" id="SSF69065">
    <property type="entry name" value="RNase III domain-like"/>
    <property type="match status" value="2"/>
</dbReference>
<feature type="domain" description="Dicer dsRNA-binding fold" evidence="11">
    <location>
        <begin position="528"/>
        <end position="628"/>
    </location>
</feature>
<dbReference type="Gene3D" id="1.10.1520.10">
    <property type="entry name" value="Ribonuclease III domain"/>
    <property type="match status" value="3"/>
</dbReference>
<dbReference type="PROSITE" id="PS51192">
    <property type="entry name" value="HELICASE_ATP_BIND_1"/>
    <property type="match status" value="1"/>
</dbReference>
<dbReference type="Pfam" id="PF00271">
    <property type="entry name" value="Helicase_C"/>
    <property type="match status" value="1"/>
</dbReference>
<dbReference type="InParanoid" id="A0A409WGJ3"/>
<proteinExistence type="inferred from homology"/>
<dbReference type="SUPFAM" id="SSF69118">
    <property type="entry name" value="AhpD-like"/>
    <property type="match status" value="1"/>
</dbReference>
<evidence type="ECO:0000259" key="8">
    <source>
        <dbReference type="PROSITE" id="PS50142"/>
    </source>
</evidence>
<feature type="domain" description="RNase III" evidence="8">
    <location>
        <begin position="1093"/>
        <end position="1211"/>
    </location>
</feature>
<evidence type="ECO:0000313" key="12">
    <source>
        <dbReference type="EMBL" id="PPQ77601.1"/>
    </source>
</evidence>
<keyword evidence="7" id="KW-0472">Membrane</keyword>
<dbReference type="InterPro" id="IPR027417">
    <property type="entry name" value="P-loop_NTPase"/>
</dbReference>
<dbReference type="PROSITE" id="PS50142">
    <property type="entry name" value="RNASE_3_2"/>
    <property type="match status" value="2"/>
</dbReference>
<feature type="transmembrane region" description="Helical" evidence="7">
    <location>
        <begin position="88"/>
        <end position="107"/>
    </location>
</feature>
<dbReference type="STRING" id="93625.A0A409WGJ3"/>
<dbReference type="Pfam" id="PF00270">
    <property type="entry name" value="DEAD"/>
    <property type="match status" value="1"/>
</dbReference>
<dbReference type="InterPro" id="IPR029032">
    <property type="entry name" value="AhpD-like"/>
</dbReference>
<dbReference type="InterPro" id="IPR014001">
    <property type="entry name" value="Helicase_ATP-bd"/>
</dbReference>
<dbReference type="InterPro" id="IPR000999">
    <property type="entry name" value="RNase_III_dom"/>
</dbReference>
<comment type="similarity">
    <text evidence="6">Belongs to the helicase family. Dicer subfamily.</text>
</comment>
<dbReference type="PANTHER" id="PTHR14950">
    <property type="entry name" value="DICER-RELATED"/>
    <property type="match status" value="1"/>
</dbReference>
<dbReference type="SMART" id="SM00490">
    <property type="entry name" value="HELICc"/>
    <property type="match status" value="1"/>
</dbReference>
<dbReference type="GO" id="GO:0003723">
    <property type="term" value="F:RNA binding"/>
    <property type="evidence" value="ECO:0007669"/>
    <property type="project" value="UniProtKB-UniRule"/>
</dbReference>
<accession>A0A409WGJ3</accession>
<dbReference type="InterPro" id="IPR005034">
    <property type="entry name" value="Dicer_dimerisation"/>
</dbReference>
<dbReference type="GO" id="GO:0006396">
    <property type="term" value="P:RNA processing"/>
    <property type="evidence" value="ECO:0007669"/>
    <property type="project" value="InterPro"/>
</dbReference>
<dbReference type="InterPro" id="IPR038248">
    <property type="entry name" value="Dicer_dimer_sf"/>
</dbReference>
<sequence>MIGNVIAAMDTGSGKTLISLLLIKWISSQEKSAGKIITFLVPKVALVEQQHAFFAKNSSLRVAKLYGAQDLDLSDRIGWKERFEGCDVLVMTGIIHFFSVACLFLMMNKVSLMIFDECHHARKNHPYNGILREYFHNPSHLRPKIFGMTASPIWNIRDPRGSLAVLERNLDAKVTAVRDHVQELVSYAPKAMELIKVYPHPPEEYNFPSPTLYQCLKVIDIPAWDQLDIPWTNIETRYVVTLNDLGPYCASLFLHQEIHHHVSRVIVENKQTVIEKFDNVMEIEGILPFPNSSSSTLPDDFALIIDILYEFETIFPTETTSQPIPLSVTLDWCTPKVKLLVNILAEYYAHTPAFQCIVFVEQRQVASSLSMVLQAIPDLHGKIKCAFLTGQGVNSDGLSKQTDRHHGDPVKLFRDRVINILVATSVAEEGLDFKECDLVVRFDPPHHMVGYVQSRGRARKDGSTFVVMIQQNDTAQLEKYQALKQKEPEVNYVYQTRHMEIDNSEDVDSEDETDPVDLMARERYVVPSTGAVLNYDNSLNLLNYLCSLIPRDAFTTAHVPVYGGDFGATLQLPRALPLLPEDLFFSGPIRRSKKEARRAVAFKAVKRLKELDVFDDYLLPMAKHSEDGQEIGEKHRHKKTKRPEVPVNMNVSVRDPWCVGHKLWLHPIFLGDRAIAGLVTGTPLCPDEAIISGHQVKSLPAKLLTFEKDYEYEQRMAMHEFTRLGIWYNITSRPLTGALSLYLVPITSEYLPDFEAIGLLLSNPRGCSDWSRISEEHYEQLVVISLNHWGSFHLLRRIRDDLSPMSIPTSGSREASGSTYYEYWMTKWTRKRRQALLHCDGPLLETLRRPRSNLGAYHMDPSLQNVTVLSVPNGRLLPRNGCTWLPMSVSMLQAFDVLPVVCRRLTDGYRARAVRCELGIPVISISLIIEAFTIPSAIMPFNNQRLETLGDAVLKLCTTVHLLNKYPNRHEGQLSNLRQKYVQNHFLLHRALDLGFERFVNAEIASVLKWRYLLETNASIGRSSSPERSINSVYPRRSLQDCMEAILGASFVAGGIPLSLHTGTALGLEFGGPLPWFTRYNQNIEPTPIAPLFASLEKILGYKFRYNHLVLESLSHPSFTDSDVPSYQRLEFLGDGVYDSPTSHLAVKKLGLHKMMLTNSVDLNLAIDRYTPLLENISGDEIVKSGWKYDPPKALSDVFESVMGAVLVDSGYDYEKTAAIVEYVMADVLEALSPAVDKDPVSELMEWTAGAGCRVIAFEKKIKTLDILEQEGIAVTVHGTTIVGPIVSASLTVAKFAAAERALAILKDPMSQNSLLCLCDCAFAMQRHLFQLANYFLKMTLPLTVSSTFLNTLKSLFPGFSKVDGGRGTAVTNARNDRSEGESPVFQNPWYIVAAVAFSASNRPEGVKYVFEHVLQDLGRHHDEESLKKESKKLAQKLREALFKSGMTLVVKAINSLQALNAVITDDWKETEIQRFVEDTDISLAEYETKGQTVFRSIYGDTADSVDGLLTSIYPDMDFTGWFSRTIGYGLVYGHISTLSTLETSYTLVAALIAGDTPQQIGWHLDGAKRGGATTEEVRAVRQLSIEVAKFSGIQWKHDVPEVN</sequence>
<dbReference type="GO" id="GO:0005524">
    <property type="term" value="F:ATP binding"/>
    <property type="evidence" value="ECO:0007669"/>
    <property type="project" value="UniProtKB-KW"/>
</dbReference>
<feature type="domain" description="RNase III" evidence="8">
    <location>
        <begin position="911"/>
        <end position="1055"/>
    </location>
</feature>
<dbReference type="OrthoDB" id="416741at2759"/>
<dbReference type="EMBL" id="NHYD01003436">
    <property type="protein sequence ID" value="PPQ77601.1"/>
    <property type="molecule type" value="Genomic_DNA"/>
</dbReference>
<keyword evidence="1" id="KW-0677">Repeat</keyword>
<dbReference type="GO" id="GO:0031047">
    <property type="term" value="P:regulatory ncRNA-mediated gene silencing"/>
    <property type="evidence" value="ECO:0007669"/>
    <property type="project" value="UniProtKB-ARBA"/>
</dbReference>
<dbReference type="PROSITE" id="PS51327">
    <property type="entry name" value="DICER_DSRBF"/>
    <property type="match status" value="1"/>
</dbReference>
<dbReference type="Gene3D" id="3.30.160.380">
    <property type="entry name" value="Dicer dimerisation domain"/>
    <property type="match status" value="1"/>
</dbReference>
<evidence type="ECO:0000256" key="6">
    <source>
        <dbReference type="PROSITE-ProRule" id="PRU00657"/>
    </source>
</evidence>
<protein>
    <recommendedName>
        <fullName evidence="14">Dicer-like protein 1</fullName>
    </recommendedName>
</protein>
<comment type="caution">
    <text evidence="12">The sequence shown here is derived from an EMBL/GenBank/DDBJ whole genome shotgun (WGS) entry which is preliminary data.</text>
</comment>